<dbReference type="PANTHER" id="PTHR11061:SF49">
    <property type="entry name" value="23S RRNA (URACIL(1939)-C(5))-METHYLTRANSFERASE RLMD"/>
    <property type="match status" value="1"/>
</dbReference>
<dbReference type="AlphaFoldDB" id="A0A1I6GFU1"/>
<protein>
    <submittedName>
        <fullName evidence="8">23S rRNA (Uracil1939-C5)-methyltransferase</fullName>
    </submittedName>
</protein>
<evidence type="ECO:0000256" key="6">
    <source>
        <dbReference type="PROSITE-ProRule" id="PRU01024"/>
    </source>
</evidence>
<dbReference type="EMBL" id="FOYU01000001">
    <property type="protein sequence ID" value="SFR41049.1"/>
    <property type="molecule type" value="Genomic_DNA"/>
</dbReference>
<gene>
    <name evidence="8" type="ORF">SAMN04488070_0640</name>
</gene>
<evidence type="ECO:0000256" key="5">
    <source>
        <dbReference type="ARBA" id="ARBA00023014"/>
    </source>
</evidence>
<dbReference type="InterPro" id="IPR012340">
    <property type="entry name" value="NA-bd_OB-fold"/>
</dbReference>
<dbReference type="CDD" id="cd02440">
    <property type="entry name" value="AdoMet_MTases"/>
    <property type="match status" value="1"/>
</dbReference>
<dbReference type="GO" id="GO:0070475">
    <property type="term" value="P:rRNA base methylation"/>
    <property type="evidence" value="ECO:0007669"/>
    <property type="project" value="TreeGrafter"/>
</dbReference>
<keyword evidence="1" id="KW-0004">4Fe-4S</keyword>
<dbReference type="PROSITE" id="PS01230">
    <property type="entry name" value="TRMA_1"/>
    <property type="match status" value="1"/>
</dbReference>
<dbReference type="PANTHER" id="PTHR11061">
    <property type="entry name" value="RNA M5U METHYLTRANSFERASE"/>
    <property type="match status" value="1"/>
</dbReference>
<keyword evidence="1" id="KW-0408">Iron</keyword>
<reference evidence="9" key="1">
    <citation type="submission" date="2016-10" db="EMBL/GenBank/DDBJ databases">
        <authorList>
            <person name="Varghese N."/>
            <person name="Submissions S."/>
        </authorList>
    </citation>
    <scope>NUCLEOTIDE SEQUENCE [LARGE SCALE GENOMIC DNA]</scope>
    <source>
        <strain evidence="9">CGMCC 1.7285</strain>
    </source>
</reference>
<dbReference type="InterPro" id="IPR030390">
    <property type="entry name" value="MeTrfase_TrmA_AS"/>
</dbReference>
<evidence type="ECO:0000256" key="4">
    <source>
        <dbReference type="ARBA" id="ARBA00022691"/>
    </source>
</evidence>
<dbReference type="GO" id="GO:0070041">
    <property type="term" value="F:rRNA (uridine-C5-)-methyltransferase activity"/>
    <property type="evidence" value="ECO:0007669"/>
    <property type="project" value="TreeGrafter"/>
</dbReference>
<keyword evidence="3 6" id="KW-0808">Transferase</keyword>
<evidence type="ECO:0000256" key="1">
    <source>
        <dbReference type="ARBA" id="ARBA00022485"/>
    </source>
</evidence>
<dbReference type="NCBIfam" id="TIGR00479">
    <property type="entry name" value="rumA"/>
    <property type="match status" value="1"/>
</dbReference>
<evidence type="ECO:0000313" key="9">
    <source>
        <dbReference type="Proteomes" id="UP000199424"/>
    </source>
</evidence>
<dbReference type="Pfam" id="PF05958">
    <property type="entry name" value="tRNA_U5-meth_tr"/>
    <property type="match status" value="1"/>
</dbReference>
<evidence type="ECO:0000256" key="3">
    <source>
        <dbReference type="ARBA" id="ARBA00022679"/>
    </source>
</evidence>
<keyword evidence="5" id="KW-0411">Iron-sulfur</keyword>
<sequence>MAQFYKPQARTSQPQRLTDQLVVELDHQGRGVVRTPKGVKFVAGALPTERIAITVQGKHEAHLDRIQTSSTQRIEPPCAFYEQCGGCDLQHLELDAQRAHKQQVVIEMLAKFAQVEAQQWLPPLTGDAWNYRRRARLAVHYDAKRHQLKVGFRAPKSKQICVIDHCLVLAESLNKLLQPLQQLLPQLALVKQLGHVELIEFEHQVVVLLRVKQWPDEQDLNQLQEFATAHQVSLWCESDQQLAPLVANEPLSYRTVGTSISCLPTNFMQAHRQLSEQMVKQALVWLDIQPNEKVLELYAGSGNFTLPLALAGAQVTAIEGVATMVEQLKANAQNAQVSIEAFCCDLEQPWHRQSWRQDGYGKALLDPARAGAPHAIHEVAQLQPQRIVYISCAPDTLARDAKVLKEHGYQLKQAQVVDMFPQTHHIEVMTRFERE</sequence>
<dbReference type="Gene3D" id="2.40.50.140">
    <property type="entry name" value="Nucleic acid-binding proteins"/>
    <property type="match status" value="1"/>
</dbReference>
<dbReference type="SUPFAM" id="SSF53335">
    <property type="entry name" value="S-adenosyl-L-methionine-dependent methyltransferases"/>
    <property type="match status" value="1"/>
</dbReference>
<keyword evidence="4 6" id="KW-0949">S-adenosyl-L-methionine</keyword>
<evidence type="ECO:0000313" key="8">
    <source>
        <dbReference type="EMBL" id="SFR41049.1"/>
    </source>
</evidence>
<keyword evidence="2 6" id="KW-0489">Methyltransferase</keyword>
<dbReference type="NCBIfam" id="NF009639">
    <property type="entry name" value="PRK13168.1"/>
    <property type="match status" value="1"/>
</dbReference>
<dbReference type="GO" id="GO:0051539">
    <property type="term" value="F:4 iron, 4 sulfur cluster binding"/>
    <property type="evidence" value="ECO:0007669"/>
    <property type="project" value="UniProtKB-KW"/>
</dbReference>
<keyword evidence="9" id="KW-1185">Reference proteome</keyword>
<feature type="active site" evidence="7">
    <location>
        <position position="392"/>
    </location>
</feature>
<dbReference type="InterPro" id="IPR030391">
    <property type="entry name" value="MeTrfase_TrmA_CS"/>
</dbReference>
<feature type="binding site" evidence="6">
    <location>
        <position position="298"/>
    </location>
    <ligand>
        <name>S-adenosyl-L-methionine</name>
        <dbReference type="ChEBI" id="CHEBI:59789"/>
    </ligand>
</feature>
<feature type="binding site" evidence="6">
    <location>
        <position position="269"/>
    </location>
    <ligand>
        <name>S-adenosyl-L-methionine</name>
        <dbReference type="ChEBI" id="CHEBI:59789"/>
    </ligand>
</feature>
<dbReference type="InterPro" id="IPR029063">
    <property type="entry name" value="SAM-dependent_MTases_sf"/>
</dbReference>
<comment type="similarity">
    <text evidence="6">Belongs to the class I-like SAM-binding methyltransferase superfamily. RNA M5U methyltransferase family.</text>
</comment>
<organism evidence="8 9">
    <name type="scientific">Pseudidiomarina maritima</name>
    <dbReference type="NCBI Taxonomy" id="519453"/>
    <lineage>
        <taxon>Bacteria</taxon>
        <taxon>Pseudomonadati</taxon>
        <taxon>Pseudomonadota</taxon>
        <taxon>Gammaproteobacteria</taxon>
        <taxon>Alteromonadales</taxon>
        <taxon>Idiomarinaceae</taxon>
        <taxon>Pseudidiomarina</taxon>
    </lineage>
</organism>
<feature type="binding site" evidence="6">
    <location>
        <position position="366"/>
    </location>
    <ligand>
        <name>S-adenosyl-L-methionine</name>
        <dbReference type="ChEBI" id="CHEBI:59789"/>
    </ligand>
</feature>
<accession>A0A1I6GFU1</accession>
<feature type="active site" description="Nucleophile" evidence="6">
    <location>
        <position position="392"/>
    </location>
</feature>
<dbReference type="SUPFAM" id="SSF50249">
    <property type="entry name" value="Nucleic acid-binding proteins"/>
    <property type="match status" value="1"/>
</dbReference>
<name>A0A1I6GFU1_9GAMM</name>
<evidence type="ECO:0000256" key="2">
    <source>
        <dbReference type="ARBA" id="ARBA00022603"/>
    </source>
</evidence>
<dbReference type="Proteomes" id="UP000199424">
    <property type="component" value="Unassembled WGS sequence"/>
</dbReference>
<keyword evidence="1" id="KW-0479">Metal-binding</keyword>
<dbReference type="RefSeq" id="WP_092855203.1">
    <property type="nucleotide sequence ID" value="NZ_FOYU01000001.1"/>
</dbReference>
<dbReference type="InterPro" id="IPR010280">
    <property type="entry name" value="U5_MeTrfase_fam"/>
</dbReference>
<dbReference type="PROSITE" id="PS51687">
    <property type="entry name" value="SAM_MT_RNA_M5U"/>
    <property type="match status" value="1"/>
</dbReference>
<evidence type="ECO:0000256" key="7">
    <source>
        <dbReference type="PROSITE-ProRule" id="PRU10015"/>
    </source>
</evidence>
<dbReference type="PROSITE" id="PS01231">
    <property type="entry name" value="TRMA_2"/>
    <property type="match status" value="1"/>
</dbReference>
<proteinExistence type="inferred from homology"/>
<dbReference type="Gene3D" id="3.40.50.150">
    <property type="entry name" value="Vaccinia Virus protein VP39"/>
    <property type="match status" value="1"/>
</dbReference>
<dbReference type="Gene3D" id="2.40.50.1070">
    <property type="match status" value="1"/>
</dbReference>
<feature type="binding site" evidence="6">
    <location>
        <position position="319"/>
    </location>
    <ligand>
        <name>S-adenosyl-L-methionine</name>
        <dbReference type="ChEBI" id="CHEBI:59789"/>
    </ligand>
</feature>